<dbReference type="SFLD" id="SFLDG01129">
    <property type="entry name" value="C1.5:_HAD__Beta-PGM__Phosphata"/>
    <property type="match status" value="1"/>
</dbReference>
<dbReference type="InterPro" id="IPR052550">
    <property type="entry name" value="Pyrimidine_5'-ntase_YjjG"/>
</dbReference>
<dbReference type="RefSeq" id="WP_248706154.1">
    <property type="nucleotide sequence ID" value="NZ_CAKOEU010000003.1"/>
</dbReference>
<evidence type="ECO:0000313" key="2">
    <source>
        <dbReference type="Proteomes" id="UP000838102"/>
    </source>
</evidence>
<dbReference type="SUPFAM" id="SSF56784">
    <property type="entry name" value="HAD-like"/>
    <property type="match status" value="1"/>
</dbReference>
<gene>
    <name evidence="1" type="primary">yfnB</name>
    <name evidence="1" type="ORF">LMG032447_00740</name>
</gene>
<dbReference type="PANTHER" id="PTHR47478">
    <property type="match status" value="1"/>
</dbReference>
<dbReference type="SFLD" id="SFLDS00003">
    <property type="entry name" value="Haloacid_Dehalogenase"/>
    <property type="match status" value="1"/>
</dbReference>
<dbReference type="Pfam" id="PF13419">
    <property type="entry name" value="HAD_2"/>
    <property type="match status" value="1"/>
</dbReference>
<evidence type="ECO:0000313" key="1">
    <source>
        <dbReference type="EMBL" id="CAH1853898.1"/>
    </source>
</evidence>
<reference evidence="1" key="1">
    <citation type="submission" date="2022-03" db="EMBL/GenBank/DDBJ databases">
        <authorList>
            <person name="Hettiarachchi G."/>
        </authorList>
    </citation>
    <scope>NUCLEOTIDE SEQUENCE</scope>
    <source>
        <strain evidence="1">LMG 32447</strain>
    </source>
</reference>
<dbReference type="InterPro" id="IPR023198">
    <property type="entry name" value="PGP-like_dom2"/>
</dbReference>
<dbReference type="EMBL" id="CAKOEU010000003">
    <property type="protein sequence ID" value="CAH1853898.1"/>
    <property type="molecule type" value="Genomic_DNA"/>
</dbReference>
<dbReference type="NCBIfam" id="TIGR02254">
    <property type="entry name" value="YjjG_YfnB"/>
    <property type="match status" value="1"/>
</dbReference>
<protein>
    <submittedName>
        <fullName evidence="1">HAD-hydrolase YfnB</fullName>
        <ecNumber evidence="1">3.-.-.-</ecNumber>
    </submittedName>
</protein>
<dbReference type="Gene3D" id="3.40.50.1000">
    <property type="entry name" value="HAD superfamily/HAD-like"/>
    <property type="match status" value="1"/>
</dbReference>
<keyword evidence="2" id="KW-1185">Reference proteome</keyword>
<dbReference type="Gene3D" id="1.10.150.240">
    <property type="entry name" value="Putative phosphatase, domain 2"/>
    <property type="match status" value="1"/>
</dbReference>
<dbReference type="InterPro" id="IPR023214">
    <property type="entry name" value="HAD_sf"/>
</dbReference>
<dbReference type="InterPro" id="IPR006439">
    <property type="entry name" value="HAD-SF_hydro_IA"/>
</dbReference>
<keyword evidence="1" id="KW-0378">Hydrolase</keyword>
<dbReference type="Proteomes" id="UP000838102">
    <property type="component" value="Unassembled WGS sequence"/>
</dbReference>
<accession>A0ABN8H8V7</accession>
<dbReference type="InterPro" id="IPR011951">
    <property type="entry name" value="HAD-SF_hydro_IA_YjjG/PynA"/>
</dbReference>
<name>A0ABN8H8V7_9LACO</name>
<comment type="caution">
    <text evidence="1">The sequence shown here is derived from an EMBL/GenBank/DDBJ whole genome shotgun (WGS) entry which is preliminary data.</text>
</comment>
<dbReference type="GO" id="GO:0016787">
    <property type="term" value="F:hydrolase activity"/>
    <property type="evidence" value="ECO:0007669"/>
    <property type="project" value="UniProtKB-KW"/>
</dbReference>
<dbReference type="InterPro" id="IPR036412">
    <property type="entry name" value="HAD-like_sf"/>
</dbReference>
<sequence length="227" mass="26276">MYKYLIFDLDDTVLDFSGGEAVNIRRLFAGIGLTGNELTKAIDTYRGINRKLWNQYEMGKIPRNEIFQVRFTKTLEALNLEGSGMDLESKYYEMILHNYRILPHAKHILNELSRRYTLIAGTNGQAELQRMRLKKTDIEHYFDQIYISEEMGSKKPQASFFDQIFQDNPEMTLDNTMMIGDGLYTDILGGNNYGIATLWINHHGTSTPENIDPTYEVHTLDEIMDIL</sequence>
<dbReference type="InterPro" id="IPR041492">
    <property type="entry name" value="HAD_2"/>
</dbReference>
<dbReference type="EC" id="3.-.-.-" evidence="1"/>
<dbReference type="NCBIfam" id="TIGR01549">
    <property type="entry name" value="HAD-SF-IA-v1"/>
    <property type="match status" value="1"/>
</dbReference>
<dbReference type="PANTHER" id="PTHR47478:SF1">
    <property type="entry name" value="PYRIMIDINE 5'-NUCLEOTIDASE YJJG"/>
    <property type="match status" value="1"/>
</dbReference>
<proteinExistence type="predicted"/>
<organism evidence="1 2">
    <name type="scientific">Convivina praedatoris</name>
    <dbReference type="NCBI Taxonomy" id="2880963"/>
    <lineage>
        <taxon>Bacteria</taxon>
        <taxon>Bacillati</taxon>
        <taxon>Bacillota</taxon>
        <taxon>Bacilli</taxon>
        <taxon>Lactobacillales</taxon>
        <taxon>Lactobacillaceae</taxon>
        <taxon>Convivina</taxon>
    </lineage>
</organism>